<sequence>MHYITFLVDPSELVTRVEAALSANDMNLVEFLVSAALNQLKTSSGHGTLGSSLSSGSDFRPVHSGVGSRLLPGISLGLLVLAQDHPNVFIRPTILDQLILILSLSPRELGISLPSAAITTIMARIRGLHVLIANILYLALSSQTKWPSKLVKVYLEDSLANRVWVDQDECRLFVLNLETVFPKTFGDPRGLFSILSSNQNGSIGSNQPSGSASCSTNTPSVNAVFNVLGLAGIQPYLGSDPSVLGSTQYERDEISEAISNVLKNQSTSVTRTIFGCDMSSHVLPRFEACRQAVEVIVINTLRDALGRRSGNTPSTLQANATNSSTSSSIISTSSATSVTSGDAAQLRNLLRTLGMAAGISEIRGLVATRLEPWLTNPKLQLYGLGLFALVATNCRLGGLSPHDLDFMISSVYRIRYKLLKPNIQTAFLECVSHLVKAAPMNLYCMVNLGSVAPELRFVPSTNESGYLNQNLSSVVLKISETVQALSSESNNQASQHNNVNSAAIAAVAATASSASSRGTSSAGVLLPFLYQRFGSHWIRNPKLQLYGLGLFALVATNCRLGGLSPHDLDFMISSVYRIRYKLLKPNIQTAFLECVSHLVKAAPMNLYCMVNLGSVAPELRFVPSTNESGYLNQNLSSVVLKISETVQALSSESNNQASQHNNVNSAAIAAVAATASSASSRGTSSAGVLLPFLYQRFGSHWIRNPKLQLYGLGLFALVATNCRLGGLSPHDLDFMISSVYRIRYKLLKPNIQTAFLECVSHLVKAAPMNLYCMVNLGSVAPELRFVPSTNESGYLNQNLSSVVLKISETVQALSSESNNQASQHNNVNSAAIAAVAATASSASSRGTSSAGVLLPFLYQRFGSHWIRSQQNYLPCSELAFALLQDRSFRGPVTASTVVSAILVSLTSQKDQSQGKSTAELSKTDISVFQCYLRGLVSLVCALQMLSANRPFLSNSSSSTTTSSRRTSSYTEAVKVHHLTLRQIRLAFVRWTKSLLPMLISVVSQNCSIPFMKCIEIIKPVNLIRQAFVLDSLTPLNESQSESYYQLTSGLYPTEDIWPDQDNKIFFQFFLSEMSEFAYAQLYWKVTLTCIILAAYCPRTCGSYLWSNFPTVRRLMEIVISSDFISPSIKDSTSHNPDVDLTEKMNYEIEVQLILRLESFLLANENKSTSTTSNAEENHSFTSDSSVVVTPESSQLINKLVRNNPRGPCRRLPEEQLCYLRFLCQRLHLERRLWNSRNPDFLLDLLHNQANDVVAQPWLMRLVESTGEDLDVLPVQCLCEYLLYDAMTHAQASKTDRSHISRAIGQSVNIDIFDNLCAVKPEKLNLSVTNKLVSHLITKLQETLTSDSLNTSVSDAFTHSFFSRLSDSRRVVRQASRQCIRSLVPETVDVSSSLQLTDATCRWLYILKHLSQLPVLNTIDKSFSSNSHTLNESTHHLTGPILTSFQVENDLDILTANLLFLSQLIHSPNFTFWQPLVTALSQFVLTRSTTLSSLLHRNALHCRDSSDLLGKTAFSALEAMAEIFTCYVNHCCTVTEAIPITEKRSVFVSWSPDCQYPFDIEFIQSQIVLLTHLNADLPETSLVSNESSWWVRLRNTWFLTNGDSSNTNGSNLSYRMPELSPFSCSENIIDGFSKQAEQEIWFTTASCDSLPQLKLSIGLRSRLILTNQIPLVFGAFLNITSSELTELIKCISEFVLNENTIKVLSEQIGFISSDLLDKDIHNKLKGIPNALCDTKYALMMDVDSPEELLVTIPSVNRNKIDTCINVPKKESITETKVVEQEELDSDKIDNLIHPTTPDMDAFETYGLYELVNILPNNVKNLLIQSIPLDEDIQEDPILCAIHRLIFEHDKYYENYMESLNLFNLGGNHNYFLTELLNQANPAFLNKSVSILLKYNDTERIRPTKSLDFMTALFTLPRLTYPVPRAEPRDRPDASVALTSIHRLTQIEACKLIEYVLMEAFESIKFNESERFLDWDILNNLYSKRVPLLDIAVVQWSECCILLLEIISGLTNISDANDKHAYDIHLFNSMIMNSNVIKRAKSNEIWSILAFRLMLFLYFRRPGISYLFHSDVTRQLVCYPCPLLNKSSNVYSLTEKFGLANLKNCNFAQPEVDRIGPIILVSLTSSNMSIMNTAQLACKALITQHARTCLRLLPIICSLSEGRLNMTWRQFMNKRYHLLFSNLLHILEILSTTSVDCSAETLLGVYASNGCLSSVENSALFSREVLPYSKYMERILSNLVGVLACFRGHTRHLSGFPKRLARILQFHLRFTPWSVNVNETFNLFKEDESINDNLDVLAEQFEEFVPISTMLTQINESYGEKYRYSSSILSVISKCRGQISKQWNLAVMQPFVYHLRNSVHPQMLNNLLNELEIASKRRVVLLLYFKHELESLIGHSCETVASLAVTLLLRLLHHFPHLAHETVAKTIIPYLCTRSNKPDHFTLPLLSMLPDAIMLAPCSASTLMQLCAEHILLGVPNEFTYSAVDYYEVSMRRLTLDGFDGACIEHASSALTASSGFIRASL</sequence>
<dbReference type="EMBL" id="QMKO01001467">
    <property type="protein sequence ID" value="RTG90023.1"/>
    <property type="molecule type" value="Genomic_DNA"/>
</dbReference>
<feature type="domain" description="Integrator complex subunit 1 RPB2-binding" evidence="2">
    <location>
        <begin position="346"/>
        <end position="448"/>
    </location>
</feature>
<feature type="domain" description="Integrator complex subunit 1 R4" evidence="4">
    <location>
        <begin position="2354"/>
        <end position="2453"/>
    </location>
</feature>
<accession>A0A430QQP1</accession>
<keyword evidence="7" id="KW-1185">Reference proteome</keyword>
<evidence type="ECO:0000259" key="5">
    <source>
        <dbReference type="Pfam" id="PF22929"/>
    </source>
</evidence>
<dbReference type="InterPro" id="IPR053964">
    <property type="entry name" value="INT1_R3"/>
</dbReference>
<protein>
    <submittedName>
        <fullName evidence="6">Integrator complex subunit 1</fullName>
    </submittedName>
</protein>
<feature type="compositionally biased region" description="Low complexity" evidence="1">
    <location>
        <begin position="319"/>
        <end position="328"/>
    </location>
</feature>
<reference evidence="6 7" key="1">
    <citation type="journal article" date="2019" name="PLoS Pathog.">
        <title>Genome sequence of the bovine parasite Schistosoma bovis Tanzania.</title>
        <authorList>
            <person name="Oey H."/>
            <person name="Zakrzewski M."/>
            <person name="Gobert G."/>
            <person name="Gravermann K."/>
            <person name="Stoye J."/>
            <person name="Jones M."/>
            <person name="Mcmanus D."/>
            <person name="Krause L."/>
        </authorList>
    </citation>
    <scope>NUCLEOTIDE SEQUENCE [LARGE SCALE GENOMIC DNA]</scope>
    <source>
        <strain evidence="6 7">TAN1997</strain>
    </source>
</reference>
<dbReference type="InterPro" id="IPR053966">
    <property type="entry name" value="INTS1_INTS2-bd"/>
</dbReference>
<evidence type="ECO:0000313" key="6">
    <source>
        <dbReference type="EMBL" id="RTG90023.1"/>
    </source>
</evidence>
<feature type="compositionally biased region" description="Polar residues" evidence="1">
    <location>
        <begin position="309"/>
        <end position="318"/>
    </location>
</feature>
<feature type="domain" description="Integrator complex subunit 1 INTS2-binding" evidence="5">
    <location>
        <begin position="1359"/>
        <end position="1601"/>
    </location>
</feature>
<dbReference type="InterPro" id="IPR038902">
    <property type="entry name" value="INTS1"/>
</dbReference>
<dbReference type="Pfam" id="PF22927">
    <property type="entry name" value="INT1_R3"/>
    <property type="match status" value="1"/>
</dbReference>
<comment type="caution">
    <text evidence="6">The sequence shown here is derived from an EMBL/GenBank/DDBJ whole genome shotgun (WGS) entry which is preliminary data.</text>
</comment>
<evidence type="ECO:0000259" key="3">
    <source>
        <dbReference type="Pfam" id="PF22927"/>
    </source>
</evidence>
<gene>
    <name evidence="6" type="ORF">DC041_0005970</name>
</gene>
<evidence type="ECO:0000259" key="4">
    <source>
        <dbReference type="Pfam" id="PF22928"/>
    </source>
</evidence>
<evidence type="ECO:0000256" key="1">
    <source>
        <dbReference type="SAM" id="MobiDB-lite"/>
    </source>
</evidence>
<dbReference type="Pfam" id="PF22928">
    <property type="entry name" value="INTS1_R4"/>
    <property type="match status" value="1"/>
</dbReference>
<proteinExistence type="predicted"/>
<dbReference type="GO" id="GO:0032039">
    <property type="term" value="C:integrator complex"/>
    <property type="evidence" value="ECO:0007669"/>
    <property type="project" value="InterPro"/>
</dbReference>
<dbReference type="InterPro" id="IPR022145">
    <property type="entry name" value="INTS1_RPB2-bd"/>
</dbReference>
<dbReference type="Pfam" id="PF12432">
    <property type="entry name" value="INTS1_RP2B-bd"/>
    <property type="match status" value="1"/>
</dbReference>
<dbReference type="Pfam" id="PF22929">
    <property type="entry name" value="INTS1_INTS2-bd"/>
    <property type="match status" value="1"/>
</dbReference>
<dbReference type="PANTHER" id="PTHR21224:SF1">
    <property type="entry name" value="INTEGRATOR COMPLEX SUBUNIT 1"/>
    <property type="match status" value="1"/>
</dbReference>
<dbReference type="Proteomes" id="UP000290809">
    <property type="component" value="Unassembled WGS sequence"/>
</dbReference>
<evidence type="ECO:0000313" key="7">
    <source>
        <dbReference type="Proteomes" id="UP000290809"/>
    </source>
</evidence>
<dbReference type="GO" id="GO:0034474">
    <property type="term" value="P:U2 snRNA 3'-end processing"/>
    <property type="evidence" value="ECO:0007669"/>
    <property type="project" value="InterPro"/>
</dbReference>
<dbReference type="STRING" id="6184.A0A430QQP1"/>
<dbReference type="InterPro" id="IPR053965">
    <property type="entry name" value="INTS1_R4"/>
</dbReference>
<organism evidence="6 7">
    <name type="scientific">Schistosoma bovis</name>
    <name type="common">Blood fluke</name>
    <dbReference type="NCBI Taxonomy" id="6184"/>
    <lineage>
        <taxon>Eukaryota</taxon>
        <taxon>Metazoa</taxon>
        <taxon>Spiralia</taxon>
        <taxon>Lophotrochozoa</taxon>
        <taxon>Platyhelminthes</taxon>
        <taxon>Trematoda</taxon>
        <taxon>Digenea</taxon>
        <taxon>Strigeidida</taxon>
        <taxon>Schistosomatoidea</taxon>
        <taxon>Schistosomatidae</taxon>
        <taxon>Schistosoma</taxon>
    </lineage>
</organism>
<feature type="domain" description="Integrator complex subunit 1 R3" evidence="3">
    <location>
        <begin position="2127"/>
        <end position="2191"/>
    </location>
</feature>
<feature type="region of interest" description="Disordered" evidence="1">
    <location>
        <begin position="308"/>
        <end position="328"/>
    </location>
</feature>
<dbReference type="PANTHER" id="PTHR21224">
    <property type="entry name" value="INTEGRATOR COMPLEX SUBUNIT 1"/>
    <property type="match status" value="1"/>
</dbReference>
<name>A0A430QQP1_SCHBO</name>
<evidence type="ECO:0000259" key="2">
    <source>
        <dbReference type="Pfam" id="PF12432"/>
    </source>
</evidence>